<evidence type="ECO:0000313" key="2">
    <source>
        <dbReference type="Proteomes" id="UP001163603"/>
    </source>
</evidence>
<organism evidence="1 2">
    <name type="scientific">Pistacia integerrima</name>
    <dbReference type="NCBI Taxonomy" id="434235"/>
    <lineage>
        <taxon>Eukaryota</taxon>
        <taxon>Viridiplantae</taxon>
        <taxon>Streptophyta</taxon>
        <taxon>Embryophyta</taxon>
        <taxon>Tracheophyta</taxon>
        <taxon>Spermatophyta</taxon>
        <taxon>Magnoliopsida</taxon>
        <taxon>eudicotyledons</taxon>
        <taxon>Gunneridae</taxon>
        <taxon>Pentapetalae</taxon>
        <taxon>rosids</taxon>
        <taxon>malvids</taxon>
        <taxon>Sapindales</taxon>
        <taxon>Anacardiaceae</taxon>
        <taxon>Pistacia</taxon>
    </lineage>
</organism>
<keyword evidence="2" id="KW-1185">Reference proteome</keyword>
<accession>A0ACC0X548</accession>
<comment type="caution">
    <text evidence="1">The sequence shown here is derived from an EMBL/GenBank/DDBJ whole genome shotgun (WGS) entry which is preliminary data.</text>
</comment>
<gene>
    <name evidence="1" type="ORF">Pint_34841</name>
</gene>
<proteinExistence type="predicted"/>
<sequence>MDANFFSLKSQTLTLTTSTPSLSFFNSLNLRPQFLRPPNTSRRKKCNRLGLLHTRASPQFLVRASLHSDSNSIFLVVAFAISTFTAVAYFNHFFKINSSSKQVSGSSNNALSQLGRSTGNHTIESHNGTTSRENEYLMDSVTNQVSKEENAHHQIQESSLVHEGSLLTGASNSLGVESLVSSNGDYASPQESEATALPIAPHVLPESSFVQPLMFATEMPELQLEKDQRETDVDTELPELTVNITSIASLVPENNAHTEVDDERKSHQKLVEEDEITTCYGVFQESVREEQYTFHGANQSVLKPLASLAAVKAISSHASPMNSYSLFSLKRNTEIKGAELSVPDTFQTAEYVEEKITLSHKGGASHKRKGIRRGIDIPRNEERVNLVQENGRNLLQFPYPNGMSANDTDFSEQLSVYNRLLRVGRLTACVDLLEDLERRGLLDMNKVYHSRFFNTCKSQKATKEAFRFFKLISNPTLSTFNMLMSVCASSQDSEGAFQVLQLVQKAGLKADCKLYTTLISTCAKSGKVDAMFEVFHEMVNARVEPNVHTYGALIDGCAKAGQVAKAFGAYGIMRSKNVKPDRVVFNALITACGQSGAVDRAFDVLAEMNAETRPIDPDHITVGALIKACANAGQVDRAQEVYKMIHKYNIKGTPEVYTIALNCCSQTGDWEFARSIYSDVRRKGVVPDEVFLSALIDVAGHAGKVEAAFEILEEAKTRGMRLGIISYSSLMGACSNAKNWQKALELYENMKSIKLNPTVSIMNALLTALCDGDQLLKAMEILSEMKRLGLCPNSITYSILLVASEK</sequence>
<protein>
    <submittedName>
        <fullName evidence="1">Uncharacterized protein</fullName>
    </submittedName>
</protein>
<evidence type="ECO:0000313" key="1">
    <source>
        <dbReference type="EMBL" id="KAJ0009981.1"/>
    </source>
</evidence>
<dbReference type="EMBL" id="CM047749">
    <property type="protein sequence ID" value="KAJ0009981.1"/>
    <property type="molecule type" value="Genomic_DNA"/>
</dbReference>
<dbReference type="Proteomes" id="UP001163603">
    <property type="component" value="Chromosome 14"/>
</dbReference>
<name>A0ACC0X548_9ROSI</name>
<reference evidence="2" key="1">
    <citation type="journal article" date="2023" name="G3 (Bethesda)">
        <title>Genome assembly and association tests identify interacting loci associated with vigor, precocity, and sex in interspecific pistachio rootstocks.</title>
        <authorList>
            <person name="Palmer W."/>
            <person name="Jacygrad E."/>
            <person name="Sagayaradj S."/>
            <person name="Cavanaugh K."/>
            <person name="Han R."/>
            <person name="Bertier L."/>
            <person name="Beede B."/>
            <person name="Kafkas S."/>
            <person name="Golino D."/>
            <person name="Preece J."/>
            <person name="Michelmore R."/>
        </authorList>
    </citation>
    <scope>NUCLEOTIDE SEQUENCE [LARGE SCALE GENOMIC DNA]</scope>
</reference>